<name>W2SY39_NECAM</name>
<evidence type="ECO:0000313" key="3">
    <source>
        <dbReference type="Proteomes" id="UP000053676"/>
    </source>
</evidence>
<dbReference type="OrthoDB" id="5877474at2759"/>
<dbReference type="STRING" id="51031.W2SY39"/>
<dbReference type="KEGG" id="nai:NECAME_12916"/>
<dbReference type="AlphaFoldDB" id="W2SY39"/>
<keyword evidence="3" id="KW-1185">Reference proteome</keyword>
<feature type="region of interest" description="Disordered" evidence="1">
    <location>
        <begin position="136"/>
        <end position="178"/>
    </location>
</feature>
<proteinExistence type="predicted"/>
<reference evidence="3" key="1">
    <citation type="journal article" date="2014" name="Nat. Genet.">
        <title>Genome of the human hookworm Necator americanus.</title>
        <authorList>
            <person name="Tang Y.T."/>
            <person name="Gao X."/>
            <person name="Rosa B.A."/>
            <person name="Abubucker S."/>
            <person name="Hallsworth-Pepin K."/>
            <person name="Martin J."/>
            <person name="Tyagi R."/>
            <person name="Heizer E."/>
            <person name="Zhang X."/>
            <person name="Bhonagiri-Palsikar V."/>
            <person name="Minx P."/>
            <person name="Warren W.C."/>
            <person name="Wang Q."/>
            <person name="Zhan B."/>
            <person name="Hotez P.J."/>
            <person name="Sternberg P.W."/>
            <person name="Dougall A."/>
            <person name="Gaze S.T."/>
            <person name="Mulvenna J."/>
            <person name="Sotillo J."/>
            <person name="Ranganathan S."/>
            <person name="Rabelo E.M."/>
            <person name="Wilson R.K."/>
            <person name="Felgner P.L."/>
            <person name="Bethony J."/>
            <person name="Hawdon J.M."/>
            <person name="Gasser R.B."/>
            <person name="Loukas A."/>
            <person name="Mitreva M."/>
        </authorList>
    </citation>
    <scope>NUCLEOTIDE SEQUENCE [LARGE SCALE GENOMIC DNA]</scope>
</reference>
<gene>
    <name evidence="2" type="ORF">NECAME_12916</name>
</gene>
<feature type="region of interest" description="Disordered" evidence="1">
    <location>
        <begin position="202"/>
        <end position="257"/>
    </location>
</feature>
<evidence type="ECO:0000256" key="1">
    <source>
        <dbReference type="SAM" id="MobiDB-lite"/>
    </source>
</evidence>
<dbReference type="EMBL" id="KI660353">
    <property type="protein sequence ID" value="ETN74555.1"/>
    <property type="molecule type" value="Genomic_DNA"/>
</dbReference>
<accession>W2SY39</accession>
<sequence length="284" mass="30864">MGSTSQTDATATAKPIVAPVQGRKLADLHPEMKQIMEGKMKPTALKEVMASPMITEMPARTIPTQTQENPAEQQPSVSSKPFMTTNENPMTPVSKAEAGTTQAQDTEVTMKARPNLASPAPQPAANSIPLTKANMRAETKPRLPSAKTSKADLQQKARKVAPARKNAPVAKPRNMKPLPRQLQRQQPNLKVLNHVVVPRTQATHARGPAARKAQAERGRNVQLRGPQPLRRASAPSVRQLPSAAVEGAQQQKAAARGSSLIVIRDGRIMELTEQQQRDLNMILR</sequence>
<feature type="compositionally biased region" description="Polar residues" evidence="1">
    <location>
        <begin position="62"/>
        <end position="91"/>
    </location>
</feature>
<dbReference type="Proteomes" id="UP000053676">
    <property type="component" value="Unassembled WGS sequence"/>
</dbReference>
<evidence type="ECO:0000313" key="2">
    <source>
        <dbReference type="EMBL" id="ETN74555.1"/>
    </source>
</evidence>
<protein>
    <submittedName>
        <fullName evidence="2">Uncharacterized protein</fullName>
    </submittedName>
</protein>
<feature type="region of interest" description="Disordered" evidence="1">
    <location>
        <begin position="60"/>
        <end position="105"/>
    </location>
</feature>
<organism evidence="2 3">
    <name type="scientific">Necator americanus</name>
    <name type="common">Human hookworm</name>
    <dbReference type="NCBI Taxonomy" id="51031"/>
    <lineage>
        <taxon>Eukaryota</taxon>
        <taxon>Metazoa</taxon>
        <taxon>Ecdysozoa</taxon>
        <taxon>Nematoda</taxon>
        <taxon>Chromadorea</taxon>
        <taxon>Rhabditida</taxon>
        <taxon>Rhabditina</taxon>
        <taxon>Rhabditomorpha</taxon>
        <taxon>Strongyloidea</taxon>
        <taxon>Ancylostomatidae</taxon>
        <taxon>Bunostominae</taxon>
        <taxon>Necator</taxon>
    </lineage>
</organism>